<sequence length="423" mass="50108">MSYSEGIYQEEFIRYDKQNISGDIIIRIITTDKILFLYQSQFKDTIEELDKIKYGEIINVGVKKLENSGYWAYSVIADNINLTPNDIFKENKNFFKYLKYGCISSLFFTLLLFQYPASSFIFFLLSIFMTHTIIHELYIYSISPSVAFIDASDKIKGIKSNQKENIKKIMKLMWKIDLVIKTAYININKKYFLNKRYNNYYNKNKLTSIINTFNIKVENINIKEIEKIPELLLEFPKSYLNITNNTYEFGSKEKKFTCTTHNKKIDLGYLTVKKHPFFVGIDDHIEVYCDLNKNEAIGIYNHTTQSAYLFLPYGYFNYKEISILFRFLLPTITFFSVFLLFSSFLFLCFLFFGFLNLLFDCLIIAAIISLLVTFLKLIMFYLKNRKYIHRKKVDKYAIVKKHLLSKLEKKENLLIINSIDLFK</sequence>
<accession>A0ABS0IYB4</accession>
<dbReference type="Proteomes" id="UP000614721">
    <property type="component" value="Unassembled WGS sequence"/>
</dbReference>
<feature type="transmembrane region" description="Helical" evidence="1">
    <location>
        <begin position="97"/>
        <end position="115"/>
    </location>
</feature>
<dbReference type="EMBL" id="JADSJP010000029">
    <property type="protein sequence ID" value="MBG2880550.1"/>
    <property type="molecule type" value="Genomic_DNA"/>
</dbReference>
<keyword evidence="3" id="KW-1185">Reference proteome</keyword>
<evidence type="ECO:0000313" key="2">
    <source>
        <dbReference type="EMBL" id="MBG2880550.1"/>
    </source>
</evidence>
<keyword evidence="1" id="KW-0812">Transmembrane</keyword>
<gene>
    <name evidence="2" type="ORF">I4902_14905</name>
</gene>
<feature type="transmembrane region" description="Helical" evidence="1">
    <location>
        <begin position="327"/>
        <end position="355"/>
    </location>
</feature>
<protein>
    <submittedName>
        <fullName evidence="2">Uncharacterized protein</fullName>
    </submittedName>
</protein>
<feature type="transmembrane region" description="Helical" evidence="1">
    <location>
        <begin position="361"/>
        <end position="382"/>
    </location>
</feature>
<evidence type="ECO:0000313" key="3">
    <source>
        <dbReference type="Proteomes" id="UP000614721"/>
    </source>
</evidence>
<keyword evidence="1" id="KW-0472">Membrane</keyword>
<comment type="caution">
    <text evidence="2">The sequence shown here is derived from an EMBL/GenBank/DDBJ whole genome shotgun (WGS) entry which is preliminary data.</text>
</comment>
<proteinExistence type="predicted"/>
<keyword evidence="1" id="KW-1133">Transmembrane helix</keyword>
<reference evidence="2 3" key="1">
    <citation type="submission" date="2020-11" db="EMBL/GenBank/DDBJ databases">
        <title>Enhanced detection system for hospital associated transmission using whole genome sequencing surveillance.</title>
        <authorList>
            <person name="Harrison L.H."/>
            <person name="Van Tyne D."/>
            <person name="Marsh J.W."/>
            <person name="Griffith M.P."/>
            <person name="Snyder D.J."/>
            <person name="Cooper V.S."/>
            <person name="Mustapha M."/>
        </authorList>
    </citation>
    <scope>NUCLEOTIDE SEQUENCE [LARGE SCALE GENOMIC DNA]</scope>
    <source>
        <strain evidence="2 3">PR00075</strain>
    </source>
</reference>
<feature type="transmembrane region" description="Helical" evidence="1">
    <location>
        <begin position="121"/>
        <end position="140"/>
    </location>
</feature>
<dbReference type="RefSeq" id="WP_196567641.1">
    <property type="nucleotide sequence ID" value="NZ_JADRYY010000019.1"/>
</dbReference>
<evidence type="ECO:0000256" key="1">
    <source>
        <dbReference type="SAM" id="Phobius"/>
    </source>
</evidence>
<organism evidence="2 3">
    <name type="scientific">Proteus alimentorum</name>
    <dbReference type="NCBI Taxonomy" id="1973495"/>
    <lineage>
        <taxon>Bacteria</taxon>
        <taxon>Pseudomonadati</taxon>
        <taxon>Pseudomonadota</taxon>
        <taxon>Gammaproteobacteria</taxon>
        <taxon>Enterobacterales</taxon>
        <taxon>Morganellaceae</taxon>
        <taxon>Proteus</taxon>
    </lineage>
</organism>
<name>A0ABS0IYB4_9GAMM</name>